<gene>
    <name evidence="3" type="ORF">GH741_00330</name>
</gene>
<comment type="caution">
    <text evidence="3">The sequence shown here is derived from an EMBL/GenBank/DDBJ whole genome shotgun (WGS) entry which is preliminary data.</text>
</comment>
<dbReference type="InterPro" id="IPR051448">
    <property type="entry name" value="CdaR-like_regulators"/>
</dbReference>
<dbReference type="OrthoDB" id="143422at2"/>
<dbReference type="InterPro" id="IPR029016">
    <property type="entry name" value="GAF-like_dom_sf"/>
</dbReference>
<name>A0A6A8D6A9_9BACI</name>
<evidence type="ECO:0000256" key="1">
    <source>
        <dbReference type="ARBA" id="ARBA00006754"/>
    </source>
</evidence>
<dbReference type="EMBL" id="WJNG01000001">
    <property type="protein sequence ID" value="MRH41118.1"/>
    <property type="molecule type" value="Genomic_DNA"/>
</dbReference>
<protein>
    <submittedName>
        <fullName evidence="3">GAF domain-containing protein</fullName>
    </submittedName>
</protein>
<reference evidence="3" key="1">
    <citation type="submission" date="2019-11" db="EMBL/GenBank/DDBJ databases">
        <authorList>
            <person name="Li J."/>
        </authorList>
    </citation>
    <scope>NUCLEOTIDE SEQUENCE</scope>
    <source>
        <strain evidence="3">B6B</strain>
    </source>
</reference>
<dbReference type="AlphaFoldDB" id="A0A6A8D6A9"/>
<dbReference type="SUPFAM" id="SSF55781">
    <property type="entry name" value="GAF domain-like"/>
    <property type="match status" value="1"/>
</dbReference>
<dbReference type="SMART" id="SM00065">
    <property type="entry name" value="GAF"/>
    <property type="match status" value="1"/>
</dbReference>
<proteinExistence type="inferred from homology"/>
<dbReference type="PANTHER" id="PTHR33744">
    <property type="entry name" value="CARBOHYDRATE DIACID REGULATOR"/>
    <property type="match status" value="1"/>
</dbReference>
<dbReference type="Pfam" id="PF17853">
    <property type="entry name" value="GGDEF_2"/>
    <property type="match status" value="1"/>
</dbReference>
<dbReference type="InterPro" id="IPR003018">
    <property type="entry name" value="GAF"/>
</dbReference>
<keyword evidence="4" id="KW-1185">Reference proteome</keyword>
<dbReference type="InterPro" id="IPR042070">
    <property type="entry name" value="PucR_C-HTH_sf"/>
</dbReference>
<evidence type="ECO:0000313" key="3">
    <source>
        <dbReference type="EMBL" id="MRH41118.1"/>
    </source>
</evidence>
<comment type="similarity">
    <text evidence="1">Belongs to the CdaR family.</text>
</comment>
<dbReference type="Gene3D" id="1.10.10.2840">
    <property type="entry name" value="PucR C-terminal helix-turn-helix domain"/>
    <property type="match status" value="1"/>
</dbReference>
<evidence type="ECO:0000259" key="2">
    <source>
        <dbReference type="SMART" id="SM00065"/>
    </source>
</evidence>
<dbReference type="Gene3D" id="3.30.450.40">
    <property type="match status" value="2"/>
</dbReference>
<dbReference type="InterPro" id="IPR025736">
    <property type="entry name" value="PucR_C-HTH_dom"/>
</dbReference>
<dbReference type="InterPro" id="IPR041522">
    <property type="entry name" value="CdaR_GGDEF"/>
</dbReference>
<dbReference type="Pfam" id="PF01590">
    <property type="entry name" value="GAF"/>
    <property type="match status" value="1"/>
</dbReference>
<accession>A0A6A8D6A9</accession>
<organism evidence="3 4">
    <name type="scientific">Aquibacillus halophilus</name>
    <dbReference type="NCBI Taxonomy" id="930132"/>
    <lineage>
        <taxon>Bacteria</taxon>
        <taxon>Bacillati</taxon>
        <taxon>Bacillota</taxon>
        <taxon>Bacilli</taxon>
        <taxon>Bacillales</taxon>
        <taxon>Bacillaceae</taxon>
        <taxon>Aquibacillus</taxon>
    </lineage>
</organism>
<dbReference type="Pfam" id="PF13556">
    <property type="entry name" value="HTH_30"/>
    <property type="match status" value="1"/>
</dbReference>
<dbReference type="PANTHER" id="PTHR33744:SF1">
    <property type="entry name" value="DNA-BINDING TRANSCRIPTIONAL ACTIVATOR ADER"/>
    <property type="match status" value="1"/>
</dbReference>
<sequence>MNRPKYLRSETMESKINKLFEINKLLTKSLDIGVILKTLVEEARNLLEVSDTVILYLFDPEEEVLRVAEGVGIDISIMRNIAFQPGESLTGKTYADRKSYLFAKEDIIKENMANMSTENYQHYFEGVFKRQVKSAFSVPLLHQEECLGVLVVDNFENDGYFTDDDIRIIEIIADQSAIAIVHSNLFQDLSEKNEQLKHSIDIHKKFTKAILEGGGIDTILSLLKRLLHVNIRYQDHIGDDHARAYPIIRGKETMGYLHIEKEIDQLRSLEVVAVEHAATALALELVKINALYEKELHFREEVFQQMIEGIPYGELKRIQHYVNWDVNSELVCMIIEGRHASLWRPDLLLEKERFIRSLESISKTVSGSSFVLTRTYQAILIIPVTSEQVIDRLVEKIQHQWNKEKEIVFGIGRKVPINEMGNSYHEAQDAVRYGKSNGEIYVNYSKLGIERLLQKVDPTTLNFFVDDKIGPLIEMGSVYINTLSTLVLSNKNHKLTAEQLHIHPNTLYQRIKKIENRLSISFDQESDWLNLVVAYNLYVASNSK</sequence>
<feature type="domain" description="GAF" evidence="2">
    <location>
        <begin position="31"/>
        <end position="190"/>
    </location>
</feature>
<evidence type="ECO:0000313" key="4">
    <source>
        <dbReference type="Proteomes" id="UP000799092"/>
    </source>
</evidence>
<dbReference type="Proteomes" id="UP000799092">
    <property type="component" value="Unassembled WGS sequence"/>
</dbReference>